<dbReference type="InterPro" id="IPR015424">
    <property type="entry name" value="PyrdxlP-dep_Trfase"/>
</dbReference>
<keyword evidence="1 3" id="KW-0663">Pyridoxal phosphate</keyword>
<dbReference type="CDD" id="cd00616">
    <property type="entry name" value="AHBA_syn"/>
    <property type="match status" value="1"/>
</dbReference>
<evidence type="ECO:0000313" key="4">
    <source>
        <dbReference type="EMBL" id="MET3585879.1"/>
    </source>
</evidence>
<dbReference type="Gene3D" id="3.90.1150.10">
    <property type="entry name" value="Aspartate Aminotransferase, domain 1"/>
    <property type="match status" value="1"/>
</dbReference>
<sequence length="369" mass="40471">MNIPFYDLGAAQRTAFADIQVALQRVATSGWYILGPELENFEREFANYCGSAHCVGVSNGLDALHLILRAYGIGNGDEVIVPSNTYIATWLAVTQAGATPVPVEPDEATHCIDPARTEAAVTSRTKAIIAVHLYGHTVDMAPIRNLVERYSIRLIEDAAQAHGARYRNQPAGTLGDAAAFSFFPTKNLGALGDAGGITTNDPALAEELRLLRNYGSRRKYYNDKQGYNARLDEIQAAVLSAKLPHLDRWNEERQTFADIYLEHLAGIDSLILPKIAPDVKHVWHQFVVRSAHRDDLQRALADAGIGTMIHYPVPPHRSRAYSGADWPALPLADKLASEILSLPIGNDQTPETIRVVADAIKGYFGRRGR</sequence>
<proteinExistence type="inferred from homology"/>
<dbReference type="Gene3D" id="3.40.640.10">
    <property type="entry name" value="Type I PLP-dependent aspartate aminotransferase-like (Major domain)"/>
    <property type="match status" value="1"/>
</dbReference>
<reference evidence="4 5" key="1">
    <citation type="submission" date="2024-06" db="EMBL/GenBank/DDBJ databases">
        <title>Genomic Encyclopedia of Type Strains, Phase IV (KMG-IV): sequencing the most valuable type-strain genomes for metagenomic binning, comparative biology and taxonomic classification.</title>
        <authorList>
            <person name="Goeker M."/>
        </authorList>
    </citation>
    <scope>NUCLEOTIDE SEQUENCE [LARGE SCALE GENOMIC DNA]</scope>
    <source>
        <strain evidence="4 5">DSM 105042</strain>
    </source>
</reference>
<dbReference type="PANTHER" id="PTHR30244">
    <property type="entry name" value="TRANSAMINASE"/>
    <property type="match status" value="1"/>
</dbReference>
<gene>
    <name evidence="4" type="ORF">ABID21_001994</name>
</gene>
<organism evidence="4 5">
    <name type="scientific">Pseudorhizobium tarimense</name>
    <dbReference type="NCBI Taxonomy" id="1079109"/>
    <lineage>
        <taxon>Bacteria</taxon>
        <taxon>Pseudomonadati</taxon>
        <taxon>Pseudomonadota</taxon>
        <taxon>Alphaproteobacteria</taxon>
        <taxon>Hyphomicrobiales</taxon>
        <taxon>Rhizobiaceae</taxon>
        <taxon>Rhizobium/Agrobacterium group</taxon>
        <taxon>Pseudorhizobium</taxon>
    </lineage>
</organism>
<dbReference type="SUPFAM" id="SSF53383">
    <property type="entry name" value="PLP-dependent transferases"/>
    <property type="match status" value="1"/>
</dbReference>
<dbReference type="Proteomes" id="UP001549031">
    <property type="component" value="Unassembled WGS sequence"/>
</dbReference>
<dbReference type="Pfam" id="PF01041">
    <property type="entry name" value="DegT_DnrJ_EryC1"/>
    <property type="match status" value="1"/>
</dbReference>
<evidence type="ECO:0000313" key="5">
    <source>
        <dbReference type="Proteomes" id="UP001549031"/>
    </source>
</evidence>
<dbReference type="InterPro" id="IPR000653">
    <property type="entry name" value="DegT/StrS_aminotransferase"/>
</dbReference>
<comment type="caution">
    <text evidence="4">The sequence shown here is derived from an EMBL/GenBank/DDBJ whole genome shotgun (WGS) entry which is preliminary data.</text>
</comment>
<evidence type="ECO:0000256" key="1">
    <source>
        <dbReference type="ARBA" id="ARBA00022898"/>
    </source>
</evidence>
<accession>A0ABV2H637</accession>
<keyword evidence="5" id="KW-1185">Reference proteome</keyword>
<evidence type="ECO:0000256" key="3">
    <source>
        <dbReference type="RuleBase" id="RU004508"/>
    </source>
</evidence>
<name>A0ABV2H637_9HYPH</name>
<protein>
    <submittedName>
        <fullName evidence="4">dTDP-4-amino-4,6-dideoxygalactose transaminase</fullName>
    </submittedName>
</protein>
<dbReference type="PIRSF" id="PIRSF000390">
    <property type="entry name" value="PLP_StrS"/>
    <property type="match status" value="1"/>
</dbReference>
<evidence type="ECO:0000256" key="2">
    <source>
        <dbReference type="ARBA" id="ARBA00037999"/>
    </source>
</evidence>
<dbReference type="InterPro" id="IPR015421">
    <property type="entry name" value="PyrdxlP-dep_Trfase_major"/>
</dbReference>
<dbReference type="PANTHER" id="PTHR30244:SF36">
    <property type="entry name" value="3-OXO-GLUCOSE-6-PHOSPHATE:GLUTAMATE AMINOTRANSFERASE"/>
    <property type="match status" value="1"/>
</dbReference>
<dbReference type="EMBL" id="JBEPLJ010000007">
    <property type="protein sequence ID" value="MET3585879.1"/>
    <property type="molecule type" value="Genomic_DNA"/>
</dbReference>
<dbReference type="RefSeq" id="WP_247243994.1">
    <property type="nucleotide sequence ID" value="NZ_JALJRA010000007.1"/>
</dbReference>
<dbReference type="InterPro" id="IPR015422">
    <property type="entry name" value="PyrdxlP-dep_Trfase_small"/>
</dbReference>
<comment type="similarity">
    <text evidence="2 3">Belongs to the DegT/DnrJ/EryC1 family.</text>
</comment>